<dbReference type="OrthoDB" id="9778572at2"/>
<dbReference type="GO" id="GO:0022857">
    <property type="term" value="F:transmembrane transporter activity"/>
    <property type="evidence" value="ECO:0007669"/>
    <property type="project" value="TreeGrafter"/>
</dbReference>
<sequence>MTTPTSRAVLSARGIRKTFHATEPPAQVLDGIDLTIGHGEFVAVMGASGSGKSTLLYTISGMDRPTAGQVSVDGHELAGLDDTRMSALRLTTMGFVFQHPYFLANLDIHDNVLLPALKAAKTREQKEEAKARAARLLERFEIGHIGSHGITEVSGGQLQRASLCRALTTEPVILFADEPTGALNSSMTAEVMDALTQAHRGGTTLVMVTHDPACAARADRVLYLKDGSIVDEWKAGPWEADTTGDREAELLSWLRDLGF</sequence>
<evidence type="ECO:0000256" key="1">
    <source>
        <dbReference type="ARBA" id="ARBA00022448"/>
    </source>
</evidence>
<keyword evidence="1" id="KW-0813">Transport</keyword>
<dbReference type="InterPro" id="IPR017911">
    <property type="entry name" value="MacB-like_ATP-bd"/>
</dbReference>
<evidence type="ECO:0000259" key="4">
    <source>
        <dbReference type="PROSITE" id="PS50893"/>
    </source>
</evidence>
<dbReference type="Gene3D" id="3.40.50.300">
    <property type="entry name" value="P-loop containing nucleotide triphosphate hydrolases"/>
    <property type="match status" value="1"/>
</dbReference>
<dbReference type="GO" id="GO:0005524">
    <property type="term" value="F:ATP binding"/>
    <property type="evidence" value="ECO:0007669"/>
    <property type="project" value="UniProtKB-KW"/>
</dbReference>
<dbReference type="PANTHER" id="PTHR24220">
    <property type="entry name" value="IMPORT ATP-BINDING PROTEIN"/>
    <property type="match status" value="1"/>
</dbReference>
<dbReference type="InterPro" id="IPR017871">
    <property type="entry name" value="ABC_transporter-like_CS"/>
</dbReference>
<dbReference type="Proteomes" id="UP000325957">
    <property type="component" value="Unassembled WGS sequence"/>
</dbReference>
<dbReference type="GO" id="GO:0005886">
    <property type="term" value="C:plasma membrane"/>
    <property type="evidence" value="ECO:0007669"/>
    <property type="project" value="TreeGrafter"/>
</dbReference>
<dbReference type="EMBL" id="SZWF01000014">
    <property type="protein sequence ID" value="KAA9393806.1"/>
    <property type="molecule type" value="Genomic_DNA"/>
</dbReference>
<organism evidence="5 6">
    <name type="scientific">Kocuria coralli</name>
    <dbReference type="NCBI Taxonomy" id="1461025"/>
    <lineage>
        <taxon>Bacteria</taxon>
        <taxon>Bacillati</taxon>
        <taxon>Actinomycetota</taxon>
        <taxon>Actinomycetes</taxon>
        <taxon>Micrococcales</taxon>
        <taxon>Micrococcaceae</taxon>
        <taxon>Kocuria</taxon>
    </lineage>
</organism>
<evidence type="ECO:0000313" key="5">
    <source>
        <dbReference type="EMBL" id="KAA9393806.1"/>
    </source>
</evidence>
<dbReference type="PROSITE" id="PS50893">
    <property type="entry name" value="ABC_TRANSPORTER_2"/>
    <property type="match status" value="1"/>
</dbReference>
<feature type="domain" description="ABC transporter" evidence="4">
    <location>
        <begin position="10"/>
        <end position="251"/>
    </location>
</feature>
<evidence type="ECO:0000313" key="6">
    <source>
        <dbReference type="Proteomes" id="UP000325957"/>
    </source>
</evidence>
<dbReference type="PANTHER" id="PTHR24220:SF685">
    <property type="entry name" value="ABC TRANSPORTER RELATED"/>
    <property type="match status" value="1"/>
</dbReference>
<keyword evidence="3 5" id="KW-0067">ATP-binding</keyword>
<dbReference type="InterPro" id="IPR003439">
    <property type="entry name" value="ABC_transporter-like_ATP-bd"/>
</dbReference>
<dbReference type="Pfam" id="PF00005">
    <property type="entry name" value="ABC_tran"/>
    <property type="match status" value="1"/>
</dbReference>
<proteinExistence type="predicted"/>
<evidence type="ECO:0000256" key="2">
    <source>
        <dbReference type="ARBA" id="ARBA00022741"/>
    </source>
</evidence>
<dbReference type="GO" id="GO:0016887">
    <property type="term" value="F:ATP hydrolysis activity"/>
    <property type="evidence" value="ECO:0007669"/>
    <property type="project" value="InterPro"/>
</dbReference>
<accession>A0A5J5KYB1</accession>
<keyword evidence="6" id="KW-1185">Reference proteome</keyword>
<dbReference type="InterPro" id="IPR003593">
    <property type="entry name" value="AAA+_ATPase"/>
</dbReference>
<dbReference type="SUPFAM" id="SSF52540">
    <property type="entry name" value="P-loop containing nucleoside triphosphate hydrolases"/>
    <property type="match status" value="1"/>
</dbReference>
<reference evidence="5 6" key="1">
    <citation type="submission" date="2019-05" db="EMBL/GenBank/DDBJ databases">
        <title>Kocuria coralli sp. nov., a novel actinobacterium isolated from coral reef seawater.</title>
        <authorList>
            <person name="Li J."/>
        </authorList>
    </citation>
    <scope>NUCLEOTIDE SEQUENCE [LARGE SCALE GENOMIC DNA]</scope>
    <source>
        <strain evidence="5 6">SCSIO 13007</strain>
    </source>
</reference>
<protein>
    <submittedName>
        <fullName evidence="5">ABC transporter ATP-binding protein</fullName>
    </submittedName>
</protein>
<dbReference type="SMART" id="SM00382">
    <property type="entry name" value="AAA"/>
    <property type="match status" value="1"/>
</dbReference>
<dbReference type="InterPro" id="IPR027417">
    <property type="entry name" value="P-loop_NTPase"/>
</dbReference>
<dbReference type="AlphaFoldDB" id="A0A5J5KYB1"/>
<evidence type="ECO:0000256" key="3">
    <source>
        <dbReference type="ARBA" id="ARBA00022840"/>
    </source>
</evidence>
<dbReference type="CDD" id="cd03255">
    <property type="entry name" value="ABC_MJ0796_LolCDE_FtsE"/>
    <property type="match status" value="1"/>
</dbReference>
<name>A0A5J5KYB1_9MICC</name>
<gene>
    <name evidence="5" type="ORF">FCK90_10310</name>
</gene>
<comment type="caution">
    <text evidence="5">The sequence shown here is derived from an EMBL/GenBank/DDBJ whole genome shotgun (WGS) entry which is preliminary data.</text>
</comment>
<dbReference type="RefSeq" id="WP_158034225.1">
    <property type="nucleotide sequence ID" value="NZ_ML708620.1"/>
</dbReference>
<keyword evidence="2" id="KW-0547">Nucleotide-binding</keyword>
<dbReference type="PROSITE" id="PS00211">
    <property type="entry name" value="ABC_TRANSPORTER_1"/>
    <property type="match status" value="1"/>
</dbReference>
<dbReference type="InterPro" id="IPR015854">
    <property type="entry name" value="ABC_transpr_LolD-like"/>
</dbReference>